<keyword evidence="6" id="KW-0592">Phosphate transport</keyword>
<accession>A0ABX8Z0U7</accession>
<reference evidence="7 8" key="2">
    <citation type="submission" date="2021-05" db="EMBL/GenBank/DDBJ databases">
        <title>Ecology and evolution of chlamydial symbionts of arthropods.</title>
        <authorList>
            <person name="Halter T."/>
            <person name="Sixt B.S."/>
            <person name="Toenshoff E.R."/>
            <person name="Koestlbacher S."/>
            <person name="Schulz F."/>
            <person name="Kostanjsek R."/>
            <person name="Collingro A."/>
            <person name="Hendrickx F."/>
            <person name="Horn M."/>
        </authorList>
    </citation>
    <scope>NUCLEOTIDE SEQUENCE [LARGE SCALE GENOMIC DNA]</scope>
    <source>
        <strain evidence="7 8">15C</strain>
    </source>
</reference>
<dbReference type="InterPro" id="IPR001204">
    <property type="entry name" value="Phos_transporter"/>
</dbReference>
<feature type="transmembrane region" description="Helical" evidence="6">
    <location>
        <begin position="417"/>
        <end position="435"/>
    </location>
</feature>
<dbReference type="PANTHER" id="PTHR11101">
    <property type="entry name" value="PHOSPHATE TRANSPORTER"/>
    <property type="match status" value="1"/>
</dbReference>
<keyword evidence="4 6" id="KW-1133">Transmembrane helix</keyword>
<proteinExistence type="inferred from homology"/>
<keyword evidence="2 6" id="KW-0813">Transport</keyword>
<evidence type="ECO:0000256" key="6">
    <source>
        <dbReference type="RuleBase" id="RU363058"/>
    </source>
</evidence>
<feature type="transmembrane region" description="Helical" evidence="6">
    <location>
        <begin position="6"/>
        <end position="24"/>
    </location>
</feature>
<evidence type="ECO:0000313" key="7">
    <source>
        <dbReference type="EMBL" id="QZA59277.1"/>
    </source>
</evidence>
<gene>
    <name evidence="7" type="ORF">RHAB15C_0001163</name>
</gene>
<dbReference type="Proteomes" id="UP000822862">
    <property type="component" value="Chromosome"/>
</dbReference>
<feature type="transmembrane region" description="Helical" evidence="6">
    <location>
        <begin position="141"/>
        <end position="160"/>
    </location>
</feature>
<reference evidence="7 8" key="1">
    <citation type="submission" date="2020-01" db="EMBL/GenBank/DDBJ databases">
        <authorList>
            <person name="Sixt B."/>
            <person name="Schulz F."/>
            <person name="Kostanjsek R."/>
            <person name="Koestlbacher S."/>
            <person name="Collingro A."/>
            <person name="Toenshoff E."/>
            <person name="Horn M."/>
        </authorList>
    </citation>
    <scope>NUCLEOTIDE SEQUENCE [LARGE SCALE GENOMIC DNA]</scope>
    <source>
        <strain evidence="7 8">15C</strain>
    </source>
</reference>
<evidence type="ECO:0000256" key="4">
    <source>
        <dbReference type="ARBA" id="ARBA00022989"/>
    </source>
</evidence>
<evidence type="ECO:0000256" key="2">
    <source>
        <dbReference type="ARBA" id="ARBA00022448"/>
    </source>
</evidence>
<keyword evidence="5 6" id="KW-0472">Membrane</keyword>
<keyword evidence="8" id="KW-1185">Reference proteome</keyword>
<name>A0ABX8Z0U7_9BACT</name>
<feature type="transmembrane region" description="Helical" evidence="6">
    <location>
        <begin position="210"/>
        <end position="232"/>
    </location>
</feature>
<comment type="subcellular location">
    <subcellularLocation>
        <location evidence="1 6">Membrane</location>
        <topology evidence="1 6">Multi-pass membrane protein</topology>
    </subcellularLocation>
</comment>
<organism evidence="7 8">
    <name type="scientific">Candidatus Rhabdochlamydia porcellionis</name>
    <dbReference type="NCBI Taxonomy" id="225148"/>
    <lineage>
        <taxon>Bacteria</taxon>
        <taxon>Pseudomonadati</taxon>
        <taxon>Chlamydiota</taxon>
        <taxon>Chlamydiia</taxon>
        <taxon>Parachlamydiales</taxon>
        <taxon>Candidatus Rhabdochlamydiaceae</taxon>
        <taxon>Candidatus Rhabdochlamydia</taxon>
    </lineage>
</organism>
<dbReference type="PANTHER" id="PTHR11101:SF80">
    <property type="entry name" value="PHOSPHATE TRANSPORTER"/>
    <property type="match status" value="1"/>
</dbReference>
<evidence type="ECO:0000313" key="8">
    <source>
        <dbReference type="Proteomes" id="UP000822862"/>
    </source>
</evidence>
<protein>
    <recommendedName>
        <fullName evidence="6">Phosphate transporter</fullName>
    </recommendedName>
</protein>
<feature type="transmembrane region" description="Helical" evidence="6">
    <location>
        <begin position="45"/>
        <end position="64"/>
    </location>
</feature>
<feature type="transmembrane region" description="Helical" evidence="6">
    <location>
        <begin position="356"/>
        <end position="377"/>
    </location>
</feature>
<dbReference type="Pfam" id="PF01384">
    <property type="entry name" value="PHO4"/>
    <property type="match status" value="1"/>
</dbReference>
<dbReference type="RefSeq" id="WP_194845213.1">
    <property type="nucleotide sequence ID" value="NZ_CP075585.1"/>
</dbReference>
<keyword evidence="3 6" id="KW-0812">Transmembrane</keyword>
<evidence type="ECO:0000256" key="5">
    <source>
        <dbReference type="ARBA" id="ARBA00023136"/>
    </source>
</evidence>
<comment type="similarity">
    <text evidence="6">Belongs to the inorganic phosphate transporter (PiT) (TC 2.A.20) family.</text>
</comment>
<feature type="transmembrane region" description="Helical" evidence="6">
    <location>
        <begin position="447"/>
        <end position="468"/>
    </location>
</feature>
<feature type="transmembrane region" description="Helical" evidence="6">
    <location>
        <begin position="180"/>
        <end position="198"/>
    </location>
</feature>
<dbReference type="EMBL" id="CP075585">
    <property type="protein sequence ID" value="QZA59277.1"/>
    <property type="molecule type" value="Genomic_DNA"/>
</dbReference>
<evidence type="ECO:0000256" key="3">
    <source>
        <dbReference type="ARBA" id="ARBA00022692"/>
    </source>
</evidence>
<evidence type="ECO:0000256" key="1">
    <source>
        <dbReference type="ARBA" id="ARBA00004141"/>
    </source>
</evidence>
<feature type="transmembrane region" description="Helical" evidence="6">
    <location>
        <begin position="115"/>
        <end position="135"/>
    </location>
</feature>
<sequence>MDTATILTLLVLAIGLYMAWNIGANDVSNAMGTSVGSGALTLRRAVILAAVLEFSGAFFLGSHVSETMQKGLIHTQLFAEDPLILVLGMCAALCGTGVWLQIASFFGWPVSTTHAIVGAILGFAGVIMGIDAIQWNAVNSIATSWVISPVLAGMISYFVFNMLQRNILYAMNPLEAARKFIPLLTFIALGVFTLSLLFNGLTHLNWHFSFIQVLAFAFVIGSIASFIAFLLVRRVYSPNESTPISRYSPQTVISLEKALKHLQRVHVVSYDETHEQIGHLVKEIQSLSQQLRQETNFLERTSEYTSVEKMFGYLQILSASFVAFGHGANDVANAIGPVAAVLDIINRGIVSQAATVPSWLLVFGGLGIVTGLATWGWRVIATIGKKITELTPTRGFSAEFGTAITILLASKLGLPVSTTHCLVGAVLGVGLARGIRALNLRMLRDIALSWVITLPASAITSVLIFYLLKLFLYKF</sequence>
<feature type="transmembrane region" description="Helical" evidence="6">
    <location>
        <begin position="84"/>
        <end position="108"/>
    </location>
</feature>